<name>A0AAD4S9X8_9MAGN</name>
<evidence type="ECO:0000256" key="3">
    <source>
        <dbReference type="SAM" id="MobiDB-lite"/>
    </source>
</evidence>
<evidence type="ECO:0000313" key="6">
    <source>
        <dbReference type="Proteomes" id="UP001202328"/>
    </source>
</evidence>
<feature type="domain" description="Tify" evidence="4">
    <location>
        <begin position="343"/>
        <end position="397"/>
    </location>
</feature>
<dbReference type="PANTHER" id="PTHR47025">
    <property type="entry name" value="AUTOIMMUNE REGULATOR"/>
    <property type="match status" value="1"/>
</dbReference>
<protein>
    <recommendedName>
        <fullName evidence="4">Tify domain-containing protein</fullName>
    </recommendedName>
</protein>
<accession>A0AAD4S9X8</accession>
<keyword evidence="6" id="KW-1185">Reference proteome</keyword>
<dbReference type="AlphaFoldDB" id="A0AAD4S9X8"/>
<dbReference type="PROSITE" id="PS51257">
    <property type="entry name" value="PROKAR_LIPOPROTEIN"/>
    <property type="match status" value="1"/>
</dbReference>
<evidence type="ECO:0000256" key="1">
    <source>
        <dbReference type="ARBA" id="ARBA00004123"/>
    </source>
</evidence>
<feature type="compositionally biased region" description="Basic and acidic residues" evidence="3">
    <location>
        <begin position="272"/>
        <end position="282"/>
    </location>
</feature>
<dbReference type="GO" id="GO:0005634">
    <property type="term" value="C:nucleus"/>
    <property type="evidence" value="ECO:0007669"/>
    <property type="project" value="UniProtKB-SubCell"/>
</dbReference>
<organism evidence="5 6">
    <name type="scientific">Papaver atlanticum</name>
    <dbReference type="NCBI Taxonomy" id="357466"/>
    <lineage>
        <taxon>Eukaryota</taxon>
        <taxon>Viridiplantae</taxon>
        <taxon>Streptophyta</taxon>
        <taxon>Embryophyta</taxon>
        <taxon>Tracheophyta</taxon>
        <taxon>Spermatophyta</taxon>
        <taxon>Magnoliopsida</taxon>
        <taxon>Ranunculales</taxon>
        <taxon>Papaveraceae</taxon>
        <taxon>Papaveroideae</taxon>
        <taxon>Papaver</taxon>
    </lineage>
</organism>
<gene>
    <name evidence="5" type="ORF">MKW98_018145</name>
</gene>
<evidence type="ECO:0000313" key="5">
    <source>
        <dbReference type="EMBL" id="KAI3879906.1"/>
    </source>
</evidence>
<proteinExistence type="predicted"/>
<evidence type="ECO:0000259" key="4">
    <source>
        <dbReference type="Pfam" id="PF16135"/>
    </source>
</evidence>
<feature type="region of interest" description="Disordered" evidence="3">
    <location>
        <begin position="266"/>
        <end position="314"/>
    </location>
</feature>
<comment type="subcellular location">
    <subcellularLocation>
        <location evidence="1">Nucleus</location>
    </subcellularLocation>
</comment>
<dbReference type="GO" id="GO:0045944">
    <property type="term" value="P:positive regulation of transcription by RNA polymerase II"/>
    <property type="evidence" value="ECO:0007669"/>
    <property type="project" value="TreeGrafter"/>
</dbReference>
<sequence>MTQPSHRLLATASGISSCAYEGRSTSRYPQFSLSTLNPVIGGNSFHPSDRFISKNKGFWMSKRTGCLTDGEMAYDNSSRNESKRAHPWFLDDTEQELLPNKKQAVGSSNSQSFPGFVNPVRWDNSSCFHSVPSRGVPSQFGDTLFGVEPARSIDLGARSTPSNGFENLDVGRRGIQDQFGNEASIPLSTTHTMEDPGSCFSYGGIRKVKINEVKETDHGMSFPIGNAFNKGEISTISFGGFHDDSEMNPSARIVSSYDMLMSQSSVHQSEVMQEKEPMDSQRDIAGGTSQVVNTSKTKAEPKSAKKAPPANNFPSNARSLLATGMLDGVPVKYVSWPHEELHGTIKGPGYLCSCVKCNFSKTLNAYEFERHAGNKTKHPNSHIFFENGKTVYAVVQELRHTPQKMLFEVIQTVTGSPINQKNFNNWKESYEAATRELQRIYGTEDLSQIFQIKGS</sequence>
<comment type="caution">
    <text evidence="5">The sequence shown here is derived from an EMBL/GenBank/DDBJ whole genome shotgun (WGS) entry which is preliminary data.</text>
</comment>
<dbReference type="Proteomes" id="UP001202328">
    <property type="component" value="Unassembled WGS sequence"/>
</dbReference>
<dbReference type="GO" id="GO:0000977">
    <property type="term" value="F:RNA polymerase II transcription regulatory region sequence-specific DNA binding"/>
    <property type="evidence" value="ECO:0007669"/>
    <property type="project" value="TreeGrafter"/>
</dbReference>
<dbReference type="Pfam" id="PF16135">
    <property type="entry name" value="TDBD"/>
    <property type="match status" value="1"/>
</dbReference>
<dbReference type="InterPro" id="IPR032308">
    <property type="entry name" value="TDBD"/>
</dbReference>
<keyword evidence="2" id="KW-0539">Nucleus</keyword>
<dbReference type="PANTHER" id="PTHR47025:SF9">
    <property type="entry name" value="PROTEIN, PUTATIVE-RELATED"/>
    <property type="match status" value="1"/>
</dbReference>
<dbReference type="GO" id="GO:0003682">
    <property type="term" value="F:chromatin binding"/>
    <property type="evidence" value="ECO:0007669"/>
    <property type="project" value="TreeGrafter"/>
</dbReference>
<dbReference type="GO" id="GO:0042393">
    <property type="term" value="F:histone binding"/>
    <property type="evidence" value="ECO:0007669"/>
    <property type="project" value="TreeGrafter"/>
</dbReference>
<reference evidence="5" key="1">
    <citation type="submission" date="2022-04" db="EMBL/GenBank/DDBJ databases">
        <title>A functionally conserved STORR gene fusion in Papaver species that diverged 16.8 million years ago.</title>
        <authorList>
            <person name="Catania T."/>
        </authorList>
    </citation>
    <scope>NUCLEOTIDE SEQUENCE</scope>
    <source>
        <strain evidence="5">S-188037</strain>
    </source>
</reference>
<dbReference type="EMBL" id="JAJJMB010012240">
    <property type="protein sequence ID" value="KAI3879906.1"/>
    <property type="molecule type" value="Genomic_DNA"/>
</dbReference>
<evidence type="ECO:0000256" key="2">
    <source>
        <dbReference type="ARBA" id="ARBA00023242"/>
    </source>
</evidence>